<keyword evidence="3" id="KW-0808">Transferase</keyword>
<dbReference type="InterPro" id="IPR004358">
    <property type="entry name" value="Sig_transdc_His_kin-like_C"/>
</dbReference>
<keyword evidence="4" id="KW-0418">Kinase</keyword>
<reference evidence="7" key="1">
    <citation type="submission" date="2023-07" db="EMBL/GenBank/DDBJ databases">
        <authorList>
            <consortium name="AG Swart"/>
            <person name="Singh M."/>
            <person name="Singh A."/>
            <person name="Seah K."/>
            <person name="Emmerich C."/>
        </authorList>
    </citation>
    <scope>NUCLEOTIDE SEQUENCE</scope>
    <source>
        <strain evidence="7">DP1</strain>
    </source>
</reference>
<dbReference type="PROSITE" id="PS50109">
    <property type="entry name" value="HIS_KIN"/>
    <property type="match status" value="1"/>
</dbReference>
<keyword evidence="5" id="KW-0902">Two-component regulatory system</keyword>
<protein>
    <recommendedName>
        <fullName evidence="2">histidine kinase</fullName>
        <ecNumber evidence="2">2.7.13.3</ecNumber>
    </recommendedName>
</protein>
<dbReference type="InterPro" id="IPR003594">
    <property type="entry name" value="HATPase_dom"/>
</dbReference>
<name>A0AAD1Y249_EUPCR</name>
<evidence type="ECO:0000313" key="7">
    <source>
        <dbReference type="EMBL" id="CAI2383199.1"/>
    </source>
</evidence>
<dbReference type="GO" id="GO:0004673">
    <property type="term" value="F:protein histidine kinase activity"/>
    <property type="evidence" value="ECO:0007669"/>
    <property type="project" value="UniProtKB-EC"/>
</dbReference>
<evidence type="ECO:0000313" key="8">
    <source>
        <dbReference type="Proteomes" id="UP001295684"/>
    </source>
</evidence>
<comment type="catalytic activity">
    <reaction evidence="1">
        <text>ATP + protein L-histidine = ADP + protein N-phospho-L-histidine.</text>
        <dbReference type="EC" id="2.7.13.3"/>
    </reaction>
</comment>
<dbReference type="Proteomes" id="UP001295684">
    <property type="component" value="Unassembled WGS sequence"/>
</dbReference>
<dbReference type="SMART" id="SM00387">
    <property type="entry name" value="HATPase_c"/>
    <property type="match status" value="1"/>
</dbReference>
<evidence type="ECO:0000256" key="3">
    <source>
        <dbReference type="ARBA" id="ARBA00022679"/>
    </source>
</evidence>
<evidence type="ECO:0000256" key="4">
    <source>
        <dbReference type="ARBA" id="ARBA00022777"/>
    </source>
</evidence>
<gene>
    <name evidence="7" type="ORF">ECRASSUSDP1_LOCUS24692</name>
</gene>
<dbReference type="AlphaFoldDB" id="A0AAD1Y249"/>
<evidence type="ECO:0000259" key="6">
    <source>
        <dbReference type="PROSITE" id="PS50109"/>
    </source>
</evidence>
<dbReference type="PRINTS" id="PR00344">
    <property type="entry name" value="BCTRLSENSOR"/>
</dbReference>
<dbReference type="Pfam" id="PF02518">
    <property type="entry name" value="HATPase_c"/>
    <property type="match status" value="1"/>
</dbReference>
<dbReference type="Gene3D" id="3.30.565.10">
    <property type="entry name" value="Histidine kinase-like ATPase, C-terminal domain"/>
    <property type="match status" value="1"/>
</dbReference>
<dbReference type="EMBL" id="CAMPGE010025443">
    <property type="protein sequence ID" value="CAI2383199.1"/>
    <property type="molecule type" value="Genomic_DNA"/>
</dbReference>
<evidence type="ECO:0000256" key="2">
    <source>
        <dbReference type="ARBA" id="ARBA00012438"/>
    </source>
</evidence>
<dbReference type="InterPro" id="IPR050736">
    <property type="entry name" value="Sensor_HK_Regulatory"/>
</dbReference>
<dbReference type="InterPro" id="IPR005467">
    <property type="entry name" value="His_kinase_dom"/>
</dbReference>
<comment type="caution">
    <text evidence="7">The sequence shown here is derived from an EMBL/GenBank/DDBJ whole genome shotgun (WGS) entry which is preliminary data.</text>
</comment>
<dbReference type="PANTHER" id="PTHR43711:SF1">
    <property type="entry name" value="HISTIDINE KINASE 1"/>
    <property type="match status" value="1"/>
</dbReference>
<dbReference type="SUPFAM" id="SSF55874">
    <property type="entry name" value="ATPase domain of HSP90 chaperone/DNA topoisomerase II/histidine kinase"/>
    <property type="match status" value="1"/>
</dbReference>
<evidence type="ECO:0000256" key="5">
    <source>
        <dbReference type="ARBA" id="ARBA00023012"/>
    </source>
</evidence>
<evidence type="ECO:0000256" key="1">
    <source>
        <dbReference type="ARBA" id="ARBA00000085"/>
    </source>
</evidence>
<sequence length="547" mass="63068">MLGFLYYLTKIVEKRGEIPTDFWIAMVPAFFYYVGTSYIMNEKLRELYGILLKIKATRNEATSILETFPYAFMIHPADSEIDADNCFFTNEEFNEKIFDFKNSSTEISNISVEFDQTTPDGEVKVKCDLKEYLDQVHKRMTNLDIFEQSSVRIYRGNACAHDKLKEDQVYTIKSIEVKWRGQCCFMDVFISGSDTARLNQAQNNIKNQKAMFDRISNEFKASLGSIMSSIKTVEHNMKEVVDFIASRHQPNKDFKDSLRHHSKEIFGQLKAVRSHSQLLESLAKDSVDIPKIEANTFNPCMGNLDLNDLVNQVHDICTYQCKQRDLEFTMQMQECLENLTITSDRNIIMQAILNLFVNSLQHMDKGSIHISFKAKQATDHNYIQFTITDTGTGIDQEDQEKLQEMLEIDEVFKAYDINEREIGLVIAKKYINQLQGKIKFTSLKRGTTVRFIIPANSKSKIPIIKGKYKASCSNLVIKGFVGKDENYWPISDEPQELEIEDRKHFNELMIGQDDFNEMLIKDISEDISLSGMREIKLLTSINTSAMN</sequence>
<accession>A0AAD1Y249</accession>
<dbReference type="InterPro" id="IPR036890">
    <property type="entry name" value="HATPase_C_sf"/>
</dbReference>
<proteinExistence type="predicted"/>
<organism evidence="7 8">
    <name type="scientific">Euplotes crassus</name>
    <dbReference type="NCBI Taxonomy" id="5936"/>
    <lineage>
        <taxon>Eukaryota</taxon>
        <taxon>Sar</taxon>
        <taxon>Alveolata</taxon>
        <taxon>Ciliophora</taxon>
        <taxon>Intramacronucleata</taxon>
        <taxon>Spirotrichea</taxon>
        <taxon>Hypotrichia</taxon>
        <taxon>Euplotida</taxon>
        <taxon>Euplotidae</taxon>
        <taxon>Moneuplotes</taxon>
    </lineage>
</organism>
<keyword evidence="8" id="KW-1185">Reference proteome</keyword>
<dbReference type="EC" id="2.7.13.3" evidence="2"/>
<dbReference type="GO" id="GO:0000160">
    <property type="term" value="P:phosphorelay signal transduction system"/>
    <property type="evidence" value="ECO:0007669"/>
    <property type="project" value="UniProtKB-KW"/>
</dbReference>
<feature type="domain" description="Histidine kinase" evidence="6">
    <location>
        <begin position="214"/>
        <end position="457"/>
    </location>
</feature>
<dbReference type="PANTHER" id="PTHR43711">
    <property type="entry name" value="TWO-COMPONENT HISTIDINE KINASE"/>
    <property type="match status" value="1"/>
</dbReference>